<name>G8P0Z5_GRAMM</name>
<keyword evidence="6" id="KW-1185">Reference proteome</keyword>
<keyword evidence="5" id="KW-0012">Acyltransferase</keyword>
<dbReference type="InterPro" id="IPR041561">
    <property type="entry name" value="PglD_N"/>
</dbReference>
<sequence>MRARENEGLVVVYGTGGHGKVIVDILRANGIRIAGFLDDNPQKRCDEYGLKILGGAKWLKEEAARQTIVVALGIGDNFARRAVAGRCIAEGACLLTAVHPSATIAASAILSPGIVIMPHAVINADAVIRQGAIINTGAIVEHDCTVGDFAHLSPRAAIGGNVQVGDLSWLGMGSIVIPNRKVGTGSIIGAGATVIHDIGDWTVAVGTPARVLKELEPRS</sequence>
<dbReference type="InterPro" id="IPR050179">
    <property type="entry name" value="Trans_hexapeptide_repeat"/>
</dbReference>
<dbReference type="PANTHER" id="PTHR43300">
    <property type="entry name" value="ACETYLTRANSFERASE"/>
    <property type="match status" value="1"/>
</dbReference>
<dbReference type="SUPFAM" id="SSF51161">
    <property type="entry name" value="Trimeric LpxA-like enzymes"/>
    <property type="match status" value="1"/>
</dbReference>
<feature type="active site" description="Proton acceptor" evidence="2">
    <location>
        <position position="142"/>
    </location>
</feature>
<dbReference type="OrthoDB" id="708224at2"/>
<dbReference type="NCBIfam" id="TIGR03570">
    <property type="entry name" value="NeuD_NnaD"/>
    <property type="match status" value="1"/>
</dbReference>
<feature type="binding site" evidence="3">
    <location>
        <position position="75"/>
    </location>
    <ligand>
        <name>substrate</name>
    </ligand>
</feature>
<dbReference type="RefSeq" id="WP_014264721.1">
    <property type="nucleotide sequence ID" value="NC_016631.1"/>
</dbReference>
<evidence type="ECO:0000256" key="1">
    <source>
        <dbReference type="ARBA" id="ARBA00007274"/>
    </source>
</evidence>
<dbReference type="CDD" id="cd03360">
    <property type="entry name" value="LbH_AT_putative"/>
    <property type="match status" value="1"/>
</dbReference>
<evidence type="ECO:0000313" key="6">
    <source>
        <dbReference type="Proteomes" id="UP000007113"/>
    </source>
</evidence>
<accession>G8P0Z5</accession>
<evidence type="ECO:0000256" key="3">
    <source>
        <dbReference type="PIRSR" id="PIRSR620019-2"/>
    </source>
</evidence>
<evidence type="ECO:0000259" key="4">
    <source>
        <dbReference type="Pfam" id="PF17836"/>
    </source>
</evidence>
<reference evidence="5 6" key="1">
    <citation type="submission" date="2011-11" db="EMBL/GenBank/DDBJ databases">
        <title>Complete sequence of Granulicella mallensis MP5ACTX8.</title>
        <authorList>
            <consortium name="US DOE Joint Genome Institute"/>
            <person name="Lucas S."/>
            <person name="Copeland A."/>
            <person name="Lapidus A."/>
            <person name="Cheng J.-F."/>
            <person name="Goodwin L."/>
            <person name="Pitluck S."/>
            <person name="Peters L."/>
            <person name="Lu M."/>
            <person name="Detter J.C."/>
            <person name="Han C."/>
            <person name="Tapia R."/>
            <person name="Land M."/>
            <person name="Hauser L."/>
            <person name="Kyrpides N."/>
            <person name="Ivanova N."/>
            <person name="Mikhailova N."/>
            <person name="Pagani I."/>
            <person name="Rawat S."/>
            <person name="Mannisto M."/>
            <person name="Haggblom M."/>
            <person name="Woyke T."/>
        </authorList>
    </citation>
    <scope>NUCLEOTIDE SEQUENCE [LARGE SCALE GENOMIC DNA]</scope>
    <source>
        <strain evidence="6">ATCC BAA-1857 / DSM 23137 / MP5ACTX8</strain>
    </source>
</reference>
<evidence type="ECO:0000313" key="5">
    <source>
        <dbReference type="EMBL" id="AEU35842.1"/>
    </source>
</evidence>
<dbReference type="Gene3D" id="3.40.50.20">
    <property type="match status" value="1"/>
</dbReference>
<proteinExistence type="inferred from homology"/>
<dbReference type="HOGENOM" id="CLU_081811_2_0_0"/>
<dbReference type="Pfam" id="PF17836">
    <property type="entry name" value="PglD_N"/>
    <property type="match status" value="1"/>
</dbReference>
<dbReference type="AlphaFoldDB" id="G8P0Z5"/>
<feature type="site" description="Increases basicity of active site His" evidence="2">
    <location>
        <position position="143"/>
    </location>
</feature>
<gene>
    <name evidence="5" type="ordered locus">AciX8_1500</name>
</gene>
<organism evidence="5 6">
    <name type="scientific">Granulicella mallensis (strain ATCC BAA-1857 / DSM 23137 / MP5ACTX8)</name>
    <dbReference type="NCBI Taxonomy" id="682795"/>
    <lineage>
        <taxon>Bacteria</taxon>
        <taxon>Pseudomonadati</taxon>
        <taxon>Acidobacteriota</taxon>
        <taxon>Terriglobia</taxon>
        <taxon>Terriglobales</taxon>
        <taxon>Acidobacteriaceae</taxon>
        <taxon>Granulicella</taxon>
    </lineage>
</organism>
<dbReference type="eggNOG" id="COG0110">
    <property type="taxonomic scope" value="Bacteria"/>
</dbReference>
<protein>
    <submittedName>
        <fullName evidence="5">Sugar O-acyltransferase, sialic acid O-acetyltransferase NeuD family</fullName>
    </submittedName>
</protein>
<keyword evidence="5" id="KW-0808">Transferase</keyword>
<dbReference type="InterPro" id="IPR011004">
    <property type="entry name" value="Trimer_LpxA-like_sf"/>
</dbReference>
<dbReference type="EMBL" id="CP003130">
    <property type="protein sequence ID" value="AEU35842.1"/>
    <property type="molecule type" value="Genomic_DNA"/>
</dbReference>
<dbReference type="Proteomes" id="UP000007113">
    <property type="component" value="Chromosome"/>
</dbReference>
<feature type="binding site" evidence="3">
    <location>
        <position position="151"/>
    </location>
    <ligand>
        <name>acetyl-CoA</name>
        <dbReference type="ChEBI" id="CHEBI:57288"/>
    </ligand>
</feature>
<dbReference type="InterPro" id="IPR020019">
    <property type="entry name" value="AcTrfase_PglD-like"/>
</dbReference>
<comment type="similarity">
    <text evidence="1">Belongs to the transferase hexapeptide repeat family.</text>
</comment>
<feature type="domain" description="PglD N-terminal" evidence="4">
    <location>
        <begin position="10"/>
        <end position="84"/>
    </location>
</feature>
<dbReference type="KEGG" id="gma:AciX8_1500"/>
<dbReference type="STRING" id="682795.AciX8_1500"/>
<dbReference type="GO" id="GO:0016746">
    <property type="term" value="F:acyltransferase activity"/>
    <property type="evidence" value="ECO:0007669"/>
    <property type="project" value="UniProtKB-KW"/>
</dbReference>
<evidence type="ECO:0000256" key="2">
    <source>
        <dbReference type="PIRSR" id="PIRSR620019-1"/>
    </source>
</evidence>
<dbReference type="PANTHER" id="PTHR43300:SF7">
    <property type="entry name" value="UDP-N-ACETYLBACILLOSAMINE N-ACETYLTRANSFERASE"/>
    <property type="match status" value="1"/>
</dbReference>
<dbReference type="eggNOG" id="COG1086">
    <property type="taxonomic scope" value="Bacteria"/>
</dbReference>
<dbReference type="Gene3D" id="2.160.10.10">
    <property type="entry name" value="Hexapeptide repeat proteins"/>
    <property type="match status" value="1"/>
</dbReference>